<proteinExistence type="predicted"/>
<reference evidence="3" key="1">
    <citation type="submission" date="2009-08" db="EMBL/GenBank/DDBJ databases">
        <title>The complete genome of Chitinophaga pinensis DSM 2588.</title>
        <authorList>
            <consortium name="US DOE Joint Genome Institute (JGI-PGF)"/>
            <person name="Lucas S."/>
            <person name="Copeland A."/>
            <person name="Lapidus A."/>
            <person name="Glavina del Rio T."/>
            <person name="Dalin E."/>
            <person name="Tice H."/>
            <person name="Bruce D."/>
            <person name="Goodwin L."/>
            <person name="Pitluck S."/>
            <person name="Kyrpides N."/>
            <person name="Mavromatis K."/>
            <person name="Ivanova N."/>
            <person name="Mikhailova N."/>
            <person name="Sims D."/>
            <person name="Meinche L."/>
            <person name="Brettin T."/>
            <person name="Detter J.C."/>
            <person name="Han C."/>
            <person name="Larimer F."/>
            <person name="Land M."/>
            <person name="Hauser L."/>
            <person name="Markowitz V."/>
            <person name="Cheng J.-F."/>
            <person name="Hugenholtz P."/>
            <person name="Woyke T."/>
            <person name="Wu D."/>
            <person name="Spring S."/>
            <person name="Klenk H.-P."/>
            <person name="Eisen J.A."/>
        </authorList>
    </citation>
    <scope>NUCLEOTIDE SEQUENCE [LARGE SCALE GENOMIC DNA]</scope>
    <source>
        <strain evidence="3">ATCC 43595 / DSM 2588 / LMG 13176 / NBRC 15968 / NCIMB 11800 / UQM 2034</strain>
    </source>
</reference>
<dbReference type="SUPFAM" id="SSF54427">
    <property type="entry name" value="NTF2-like"/>
    <property type="match status" value="1"/>
</dbReference>
<dbReference type="RefSeq" id="WP_012788975.1">
    <property type="nucleotide sequence ID" value="NC_013132.1"/>
</dbReference>
<dbReference type="AlphaFoldDB" id="A0A979G0Z2"/>
<dbReference type="KEGG" id="cpi:Cpin_1301"/>
<name>A0A979G0Z2_CHIPD</name>
<dbReference type="EMBL" id="CP001699">
    <property type="protein sequence ID" value="ACU58799.1"/>
    <property type="molecule type" value="Genomic_DNA"/>
</dbReference>
<dbReference type="Pfam" id="PF20409">
    <property type="entry name" value="SnoaL_5"/>
    <property type="match status" value="1"/>
</dbReference>
<feature type="domain" description="SnoaL-like" evidence="1">
    <location>
        <begin position="1"/>
        <end position="118"/>
    </location>
</feature>
<evidence type="ECO:0000259" key="1">
    <source>
        <dbReference type="Pfam" id="PF20409"/>
    </source>
</evidence>
<evidence type="ECO:0000313" key="3">
    <source>
        <dbReference type="Proteomes" id="UP000002215"/>
    </source>
</evidence>
<protein>
    <recommendedName>
        <fullName evidence="1">SnoaL-like domain-containing protein</fullName>
    </recommendedName>
</protein>
<dbReference type="OrthoDB" id="336094at2"/>
<gene>
    <name evidence="2" type="ordered locus">Cpin_1301</name>
</gene>
<dbReference type="Proteomes" id="UP000002215">
    <property type="component" value="Chromosome"/>
</dbReference>
<reference evidence="2 3" key="2">
    <citation type="journal article" date="2010" name="Stand. Genomic Sci.">
        <title>Complete genome sequence of Chitinophaga pinensis type strain (UQM 2034).</title>
        <authorList>
            <person name="Glavina Del Rio T."/>
            <person name="Abt B."/>
            <person name="Spring S."/>
            <person name="Lapidus A."/>
            <person name="Nolan M."/>
            <person name="Tice H."/>
            <person name="Copeland A."/>
            <person name="Cheng J.F."/>
            <person name="Chen F."/>
            <person name="Bruce D."/>
            <person name="Goodwin L."/>
            <person name="Pitluck S."/>
            <person name="Ivanova N."/>
            <person name="Mavromatis K."/>
            <person name="Mikhailova N."/>
            <person name="Pati A."/>
            <person name="Chen A."/>
            <person name="Palaniappan K."/>
            <person name="Land M."/>
            <person name="Hauser L."/>
            <person name="Chang Y.J."/>
            <person name="Jeffries C.D."/>
            <person name="Chain P."/>
            <person name="Saunders E."/>
            <person name="Detter J.C."/>
            <person name="Brettin T."/>
            <person name="Rohde M."/>
            <person name="Goker M."/>
            <person name="Bristow J."/>
            <person name="Eisen J.A."/>
            <person name="Markowitz V."/>
            <person name="Hugenholtz P."/>
            <person name="Kyrpides N.C."/>
            <person name="Klenk H.P."/>
            <person name="Lucas S."/>
        </authorList>
    </citation>
    <scope>NUCLEOTIDE SEQUENCE [LARGE SCALE GENOMIC DNA]</scope>
    <source>
        <strain evidence="3">ATCC 43595 / DSM 2588 / LMG 13176 / NBRC 15968 / NCIMB 11800 / UQM 2034</strain>
    </source>
</reference>
<dbReference type="InterPro" id="IPR032710">
    <property type="entry name" value="NTF2-like_dom_sf"/>
</dbReference>
<accession>A0A979G0Z2</accession>
<dbReference type="InterPro" id="IPR046860">
    <property type="entry name" value="SnoaL_5"/>
</dbReference>
<dbReference type="Gene3D" id="3.10.450.50">
    <property type="match status" value="1"/>
</dbReference>
<sequence length="119" mass="13579">MTTQEIANRLVELCKKGEFETAQKELFAKDAVSIEPYATPEFEKDTKGLDKIFEKGQKFMSMTEEMHGIELSAPLIAGSSFAVVLKMDMTMKGQDRMNMEELCVYEVKDGKIISEQFYM</sequence>
<organism evidence="2 3">
    <name type="scientific">Chitinophaga pinensis (strain ATCC 43595 / DSM 2588 / LMG 13176 / NBRC 15968 / NCIMB 11800 / UQM 2034)</name>
    <dbReference type="NCBI Taxonomy" id="485918"/>
    <lineage>
        <taxon>Bacteria</taxon>
        <taxon>Pseudomonadati</taxon>
        <taxon>Bacteroidota</taxon>
        <taxon>Chitinophagia</taxon>
        <taxon>Chitinophagales</taxon>
        <taxon>Chitinophagaceae</taxon>
        <taxon>Chitinophaga</taxon>
    </lineage>
</organism>
<evidence type="ECO:0000313" key="2">
    <source>
        <dbReference type="EMBL" id="ACU58799.1"/>
    </source>
</evidence>